<evidence type="ECO:0000256" key="4">
    <source>
        <dbReference type="ARBA" id="ARBA00022759"/>
    </source>
</evidence>
<organism evidence="8 9">
    <name type="scientific">Funneliformis mosseae</name>
    <name type="common">Endomycorrhizal fungus</name>
    <name type="synonym">Glomus mosseae</name>
    <dbReference type="NCBI Taxonomy" id="27381"/>
    <lineage>
        <taxon>Eukaryota</taxon>
        <taxon>Fungi</taxon>
        <taxon>Fungi incertae sedis</taxon>
        <taxon>Mucoromycota</taxon>
        <taxon>Glomeromycotina</taxon>
        <taxon>Glomeromycetes</taxon>
        <taxon>Glomerales</taxon>
        <taxon>Glomeraceae</taxon>
        <taxon>Funneliformis</taxon>
    </lineage>
</organism>
<feature type="non-terminal residue" evidence="8">
    <location>
        <position position="1"/>
    </location>
</feature>
<dbReference type="GO" id="GO:0003964">
    <property type="term" value="F:RNA-directed DNA polymerase activity"/>
    <property type="evidence" value="ECO:0007669"/>
    <property type="project" value="UniProtKB-KW"/>
</dbReference>
<reference evidence="8" key="1">
    <citation type="submission" date="2021-06" db="EMBL/GenBank/DDBJ databases">
        <authorList>
            <person name="Kallberg Y."/>
            <person name="Tangrot J."/>
            <person name="Rosling A."/>
        </authorList>
    </citation>
    <scope>NUCLEOTIDE SEQUENCE</scope>
    <source>
        <strain evidence="8">87-6 pot B 2015</strain>
    </source>
</reference>
<dbReference type="AlphaFoldDB" id="A0A9N9I6U7"/>
<evidence type="ECO:0000313" key="8">
    <source>
        <dbReference type="EMBL" id="CAG8724202.1"/>
    </source>
</evidence>
<dbReference type="Pfam" id="PF17917">
    <property type="entry name" value="RT_RNaseH"/>
    <property type="match status" value="1"/>
</dbReference>
<keyword evidence="5" id="KW-0378">Hydrolase</keyword>
<evidence type="ECO:0000259" key="7">
    <source>
        <dbReference type="Pfam" id="PF17917"/>
    </source>
</evidence>
<keyword evidence="4" id="KW-0255">Endonuclease</keyword>
<keyword evidence="1" id="KW-0808">Transferase</keyword>
<evidence type="ECO:0000256" key="5">
    <source>
        <dbReference type="ARBA" id="ARBA00022801"/>
    </source>
</evidence>
<name>A0A9N9I6U7_FUNMO</name>
<dbReference type="InterPro" id="IPR041373">
    <property type="entry name" value="RT_RNaseH"/>
</dbReference>
<feature type="domain" description="Reverse transcriptase RNase H-like" evidence="7">
    <location>
        <begin position="7"/>
        <end position="109"/>
    </location>
</feature>
<dbReference type="InterPro" id="IPR050951">
    <property type="entry name" value="Retrovirus_Pol_polyprotein"/>
</dbReference>
<protein>
    <submittedName>
        <fullName evidence="8">930_t:CDS:1</fullName>
    </submittedName>
</protein>
<keyword evidence="9" id="KW-1185">Reference proteome</keyword>
<keyword evidence="3" id="KW-0540">Nuclease</keyword>
<sequence>PILQYPDFEIPFTLYTNASKKGLGAVLSQKKDGKKYVIAYVSRLTNKTEENYPITDLECLAIIWSIKHIHHYLSRPFTIVTDHAAIKWLKTSKMPKGRRARWIIELQQYHFNIEHRAGKHNANADALSCIIEIEEESLLLNYVKKQLDQLPIIRNMVQQNLQKEQQKQKDQYDEKLKKIVSYQIGDL</sequence>
<evidence type="ECO:0000256" key="2">
    <source>
        <dbReference type="ARBA" id="ARBA00022695"/>
    </source>
</evidence>
<dbReference type="EMBL" id="CAJVPP010014458">
    <property type="protein sequence ID" value="CAG8724202.1"/>
    <property type="molecule type" value="Genomic_DNA"/>
</dbReference>
<comment type="caution">
    <text evidence="8">The sequence shown here is derived from an EMBL/GenBank/DDBJ whole genome shotgun (WGS) entry which is preliminary data.</text>
</comment>
<dbReference type="FunFam" id="3.10.20.370:FF:000001">
    <property type="entry name" value="Retrovirus-related Pol polyprotein from transposon 17.6-like protein"/>
    <property type="match status" value="1"/>
</dbReference>
<proteinExistence type="predicted"/>
<dbReference type="PANTHER" id="PTHR37984">
    <property type="entry name" value="PROTEIN CBG26694"/>
    <property type="match status" value="1"/>
</dbReference>
<evidence type="ECO:0000256" key="1">
    <source>
        <dbReference type="ARBA" id="ARBA00022679"/>
    </source>
</evidence>
<keyword evidence="6" id="KW-0695">RNA-directed DNA polymerase</keyword>
<dbReference type="GO" id="GO:0004519">
    <property type="term" value="F:endonuclease activity"/>
    <property type="evidence" value="ECO:0007669"/>
    <property type="project" value="UniProtKB-KW"/>
</dbReference>
<evidence type="ECO:0000256" key="3">
    <source>
        <dbReference type="ARBA" id="ARBA00022722"/>
    </source>
</evidence>
<evidence type="ECO:0000313" key="9">
    <source>
        <dbReference type="Proteomes" id="UP000789375"/>
    </source>
</evidence>
<keyword evidence="2" id="KW-0548">Nucleotidyltransferase</keyword>
<dbReference type="SUPFAM" id="SSF56672">
    <property type="entry name" value="DNA/RNA polymerases"/>
    <property type="match status" value="1"/>
</dbReference>
<evidence type="ECO:0000256" key="6">
    <source>
        <dbReference type="ARBA" id="ARBA00022918"/>
    </source>
</evidence>
<accession>A0A9N9I6U7</accession>
<gene>
    <name evidence="8" type="ORF">FMOSSE_LOCUS15215</name>
</gene>
<dbReference type="CDD" id="cd09274">
    <property type="entry name" value="RNase_HI_RT_Ty3"/>
    <property type="match status" value="1"/>
</dbReference>
<dbReference type="PANTHER" id="PTHR37984:SF5">
    <property type="entry name" value="PROTEIN NYNRIN-LIKE"/>
    <property type="match status" value="1"/>
</dbReference>
<dbReference type="GO" id="GO:0016787">
    <property type="term" value="F:hydrolase activity"/>
    <property type="evidence" value="ECO:0007669"/>
    <property type="project" value="UniProtKB-KW"/>
</dbReference>
<dbReference type="Gene3D" id="3.10.20.370">
    <property type="match status" value="1"/>
</dbReference>
<dbReference type="Proteomes" id="UP000789375">
    <property type="component" value="Unassembled WGS sequence"/>
</dbReference>
<feature type="non-terminal residue" evidence="8">
    <location>
        <position position="187"/>
    </location>
</feature>
<dbReference type="InterPro" id="IPR043502">
    <property type="entry name" value="DNA/RNA_pol_sf"/>
</dbReference>